<accession>A0A1V9FC63</accession>
<dbReference type="PANTHER" id="PTHR37512">
    <property type="entry name" value="TRIFUNCTIONAL NAD BIOSYNTHESIS/REGULATOR PROTEIN NADR"/>
    <property type="match status" value="1"/>
</dbReference>
<proteinExistence type="predicted"/>
<dbReference type="RefSeq" id="WP_081197036.1">
    <property type="nucleotide sequence ID" value="NZ_FOCZ01000022.1"/>
</dbReference>
<evidence type="ECO:0000259" key="1">
    <source>
        <dbReference type="Pfam" id="PF13521"/>
    </source>
</evidence>
<keyword evidence="3" id="KW-1185">Reference proteome</keyword>
<dbReference type="InterPro" id="IPR004821">
    <property type="entry name" value="Cyt_trans-like"/>
</dbReference>
<evidence type="ECO:0000313" key="2">
    <source>
        <dbReference type="EMBL" id="OQP55837.1"/>
    </source>
</evidence>
<dbReference type="SUPFAM" id="SSF52374">
    <property type="entry name" value="Nucleotidylyl transferase"/>
    <property type="match status" value="1"/>
</dbReference>
<dbReference type="GO" id="GO:0016740">
    <property type="term" value="F:transferase activity"/>
    <property type="evidence" value="ECO:0007669"/>
    <property type="project" value="UniProtKB-KW"/>
</dbReference>
<dbReference type="Proteomes" id="UP000192610">
    <property type="component" value="Unassembled WGS sequence"/>
</dbReference>
<sequence length="335" mass="38050">MVKGFVFGKFLPFHKGHEAMINFALSKCDFLTVLVCASDKETISGGLRKGWIEKTFPAHKKIEVRVLDYKEDELPNSSVSSTEVSRIWATVFKELFPDYSLVVTSEQYGYYLAEFMEIQHVPFDLPKKLVPVSATSVRNNLLANWPFVPDAVRRDLVSKVVILGTESTGKTTLTEMLAAFFNCNKVMEAGRDLIPDSNEFSIHDLHAVAQEHAKRIDAAADGSSPLVIIDTDIHITRSYCRFSFEKDLEVSAAIYHSNKAQLYFYLNNDVAYFQDGTRLSKQERDRLDGFHRQVLQEANINLVEITGNWDERFQLAVAQIKKLSTLQYIQHPTGK</sequence>
<dbReference type="Pfam" id="PF13521">
    <property type="entry name" value="AAA_28"/>
    <property type="match status" value="1"/>
</dbReference>
<dbReference type="InterPro" id="IPR014729">
    <property type="entry name" value="Rossmann-like_a/b/a_fold"/>
</dbReference>
<comment type="caution">
    <text evidence="2">The sequence shown here is derived from an EMBL/GenBank/DDBJ whole genome shotgun (WGS) entry which is preliminary data.</text>
</comment>
<dbReference type="Gene3D" id="3.40.50.300">
    <property type="entry name" value="P-loop containing nucleotide triphosphate hydrolases"/>
    <property type="match status" value="1"/>
</dbReference>
<gene>
    <name evidence="2" type="ORF">A4H97_19760</name>
</gene>
<dbReference type="InterPro" id="IPR038727">
    <property type="entry name" value="NadR/Ttd14_AAA_dom"/>
</dbReference>
<dbReference type="Gene3D" id="3.40.50.620">
    <property type="entry name" value="HUPs"/>
    <property type="match status" value="1"/>
</dbReference>
<protein>
    <submittedName>
        <fullName evidence="2">Cytidyltransferase</fullName>
    </submittedName>
</protein>
<keyword evidence="2" id="KW-0808">Transferase</keyword>
<organism evidence="2 3">
    <name type="scientific">Niastella yeongjuensis</name>
    <dbReference type="NCBI Taxonomy" id="354355"/>
    <lineage>
        <taxon>Bacteria</taxon>
        <taxon>Pseudomonadati</taxon>
        <taxon>Bacteroidota</taxon>
        <taxon>Chitinophagia</taxon>
        <taxon>Chitinophagales</taxon>
        <taxon>Chitinophagaceae</taxon>
        <taxon>Niastella</taxon>
    </lineage>
</organism>
<dbReference type="PANTHER" id="PTHR37512:SF1">
    <property type="entry name" value="NADR_TTD14 AAA DOMAIN-CONTAINING PROTEIN"/>
    <property type="match status" value="1"/>
</dbReference>
<dbReference type="NCBIfam" id="TIGR00125">
    <property type="entry name" value="cyt_tran_rel"/>
    <property type="match status" value="1"/>
</dbReference>
<reference evidence="3" key="1">
    <citation type="submission" date="2016-04" db="EMBL/GenBank/DDBJ databases">
        <authorList>
            <person name="Chen L."/>
            <person name="Zhuang W."/>
            <person name="Wang G."/>
        </authorList>
    </citation>
    <scope>NUCLEOTIDE SEQUENCE [LARGE SCALE GENOMIC DNA]</scope>
    <source>
        <strain evidence="3">17621</strain>
    </source>
</reference>
<dbReference type="EMBL" id="LVXG01000002">
    <property type="protein sequence ID" value="OQP55837.1"/>
    <property type="molecule type" value="Genomic_DNA"/>
</dbReference>
<dbReference type="OrthoDB" id="9151999at2"/>
<dbReference type="STRING" id="354355.SAMN05660816_06595"/>
<dbReference type="InterPro" id="IPR052735">
    <property type="entry name" value="NAD_biosynth-regulator"/>
</dbReference>
<dbReference type="InterPro" id="IPR027417">
    <property type="entry name" value="P-loop_NTPase"/>
</dbReference>
<name>A0A1V9FC63_9BACT</name>
<feature type="domain" description="NadR/Ttd14 AAA" evidence="1">
    <location>
        <begin position="159"/>
        <end position="312"/>
    </location>
</feature>
<dbReference type="SUPFAM" id="SSF52540">
    <property type="entry name" value="P-loop containing nucleoside triphosphate hydrolases"/>
    <property type="match status" value="1"/>
</dbReference>
<evidence type="ECO:0000313" key="3">
    <source>
        <dbReference type="Proteomes" id="UP000192610"/>
    </source>
</evidence>
<dbReference type="AlphaFoldDB" id="A0A1V9FC63"/>